<dbReference type="RefSeq" id="WP_327599774.1">
    <property type="nucleotide sequence ID" value="NZ_JAYXHS010000002.1"/>
</dbReference>
<evidence type="ECO:0000256" key="9">
    <source>
        <dbReference type="ARBA" id="ARBA00048679"/>
    </source>
</evidence>
<evidence type="ECO:0000259" key="12">
    <source>
        <dbReference type="PROSITE" id="PS50011"/>
    </source>
</evidence>
<protein>
    <recommendedName>
        <fullName evidence="2">non-specific serine/threonine protein kinase</fullName>
        <ecNumber evidence="2">2.7.11.1</ecNumber>
    </recommendedName>
</protein>
<evidence type="ECO:0000256" key="6">
    <source>
        <dbReference type="ARBA" id="ARBA00022777"/>
    </source>
</evidence>
<keyword evidence="4" id="KW-0808">Transferase</keyword>
<evidence type="ECO:0000256" key="8">
    <source>
        <dbReference type="ARBA" id="ARBA00047899"/>
    </source>
</evidence>
<comment type="similarity">
    <text evidence="1">Belongs to the protein kinase superfamily. NEK Ser/Thr protein kinase family. NIMA subfamily.</text>
</comment>
<comment type="catalytic activity">
    <reaction evidence="8">
        <text>L-threonyl-[protein] + ATP = O-phospho-L-threonyl-[protein] + ADP + H(+)</text>
        <dbReference type="Rhea" id="RHEA:46608"/>
        <dbReference type="Rhea" id="RHEA-COMP:11060"/>
        <dbReference type="Rhea" id="RHEA-COMP:11605"/>
        <dbReference type="ChEBI" id="CHEBI:15378"/>
        <dbReference type="ChEBI" id="CHEBI:30013"/>
        <dbReference type="ChEBI" id="CHEBI:30616"/>
        <dbReference type="ChEBI" id="CHEBI:61977"/>
        <dbReference type="ChEBI" id="CHEBI:456216"/>
        <dbReference type="EC" id="2.7.11.1"/>
    </reaction>
</comment>
<dbReference type="SUPFAM" id="SSF56112">
    <property type="entry name" value="Protein kinase-like (PK-like)"/>
    <property type="match status" value="1"/>
</dbReference>
<gene>
    <name evidence="13" type="ORF">VVD49_13860</name>
</gene>
<keyword evidence="14" id="KW-1185">Reference proteome</keyword>
<dbReference type="InterPro" id="IPR008266">
    <property type="entry name" value="Tyr_kinase_AS"/>
</dbReference>
<dbReference type="PROSITE" id="PS00109">
    <property type="entry name" value="PROTEIN_KINASE_TYR"/>
    <property type="match status" value="1"/>
</dbReference>
<dbReference type="EMBL" id="JAYXHS010000002">
    <property type="protein sequence ID" value="MEC5386816.1"/>
    <property type="molecule type" value="Genomic_DNA"/>
</dbReference>
<feature type="compositionally biased region" description="Basic and acidic residues" evidence="11">
    <location>
        <begin position="550"/>
        <end position="564"/>
    </location>
</feature>
<comment type="catalytic activity">
    <reaction evidence="9">
        <text>L-seryl-[protein] + ATP = O-phospho-L-seryl-[protein] + ADP + H(+)</text>
        <dbReference type="Rhea" id="RHEA:17989"/>
        <dbReference type="Rhea" id="RHEA-COMP:9863"/>
        <dbReference type="Rhea" id="RHEA-COMP:11604"/>
        <dbReference type="ChEBI" id="CHEBI:15378"/>
        <dbReference type="ChEBI" id="CHEBI:29999"/>
        <dbReference type="ChEBI" id="CHEBI:30616"/>
        <dbReference type="ChEBI" id="CHEBI:83421"/>
        <dbReference type="ChEBI" id="CHEBI:456216"/>
        <dbReference type="EC" id="2.7.11.1"/>
    </reaction>
</comment>
<feature type="compositionally biased region" description="Pro residues" evidence="11">
    <location>
        <begin position="379"/>
        <end position="391"/>
    </location>
</feature>
<evidence type="ECO:0000256" key="2">
    <source>
        <dbReference type="ARBA" id="ARBA00012513"/>
    </source>
</evidence>
<dbReference type="InterPro" id="IPR000719">
    <property type="entry name" value="Prot_kinase_dom"/>
</dbReference>
<dbReference type="PROSITE" id="PS50011">
    <property type="entry name" value="PROTEIN_KINASE_DOM"/>
    <property type="match status" value="1"/>
</dbReference>
<evidence type="ECO:0000256" key="10">
    <source>
        <dbReference type="PROSITE-ProRule" id="PRU10141"/>
    </source>
</evidence>
<name>A0ABU6K5V2_9RHOO</name>
<evidence type="ECO:0000313" key="14">
    <source>
        <dbReference type="Proteomes" id="UP001331561"/>
    </source>
</evidence>
<evidence type="ECO:0000256" key="1">
    <source>
        <dbReference type="ARBA" id="ARBA00010886"/>
    </source>
</evidence>
<comment type="caution">
    <text evidence="13">The sequence shown here is derived from an EMBL/GenBank/DDBJ whole genome shotgun (WGS) entry which is preliminary data.</text>
</comment>
<keyword evidence="6 13" id="KW-0418">Kinase</keyword>
<evidence type="ECO:0000313" key="13">
    <source>
        <dbReference type="EMBL" id="MEC5386816.1"/>
    </source>
</evidence>
<evidence type="ECO:0000256" key="11">
    <source>
        <dbReference type="SAM" id="MobiDB-lite"/>
    </source>
</evidence>
<dbReference type="InterPro" id="IPR011009">
    <property type="entry name" value="Kinase-like_dom_sf"/>
</dbReference>
<dbReference type="EC" id="2.7.11.1" evidence="2"/>
<feature type="binding site" evidence="10">
    <location>
        <position position="85"/>
    </location>
    <ligand>
        <name>ATP</name>
        <dbReference type="ChEBI" id="CHEBI:30616"/>
    </ligand>
</feature>
<keyword evidence="3" id="KW-0723">Serine/threonine-protein kinase</keyword>
<dbReference type="Pfam" id="PF00069">
    <property type="entry name" value="Pkinase"/>
    <property type="match status" value="1"/>
</dbReference>
<evidence type="ECO:0000256" key="3">
    <source>
        <dbReference type="ARBA" id="ARBA00022527"/>
    </source>
</evidence>
<evidence type="ECO:0000256" key="5">
    <source>
        <dbReference type="ARBA" id="ARBA00022741"/>
    </source>
</evidence>
<reference evidence="13 14" key="1">
    <citation type="submission" date="2024-01" db="EMBL/GenBank/DDBJ databases">
        <title>Uliginosibacterium soil sp. nov.</title>
        <authorList>
            <person name="Lv Y."/>
        </authorList>
    </citation>
    <scope>NUCLEOTIDE SEQUENCE [LARGE SCALE GENOMIC DNA]</scope>
    <source>
        <strain evidence="13 14">H3</strain>
    </source>
</reference>
<evidence type="ECO:0000256" key="4">
    <source>
        <dbReference type="ARBA" id="ARBA00022679"/>
    </source>
</evidence>
<feature type="region of interest" description="Disordered" evidence="11">
    <location>
        <begin position="435"/>
        <end position="564"/>
    </location>
</feature>
<accession>A0ABU6K5V2</accession>
<dbReference type="Proteomes" id="UP001331561">
    <property type="component" value="Unassembled WGS sequence"/>
</dbReference>
<dbReference type="PANTHER" id="PTHR43671">
    <property type="entry name" value="SERINE/THREONINE-PROTEIN KINASE NEK"/>
    <property type="match status" value="1"/>
</dbReference>
<keyword evidence="7 10" id="KW-0067">ATP-binding</keyword>
<feature type="region of interest" description="Disordered" evidence="11">
    <location>
        <begin position="356"/>
        <end position="397"/>
    </location>
</feature>
<feature type="compositionally biased region" description="Polar residues" evidence="11">
    <location>
        <begin position="435"/>
        <end position="465"/>
    </location>
</feature>
<dbReference type="SMART" id="SM00219">
    <property type="entry name" value="TyrKc"/>
    <property type="match status" value="1"/>
</dbReference>
<keyword evidence="5 10" id="KW-0547">Nucleotide-binding</keyword>
<dbReference type="PANTHER" id="PTHR43671:SF98">
    <property type="entry name" value="SERINE_THREONINE-PROTEIN KINASE NEK11"/>
    <property type="match status" value="1"/>
</dbReference>
<dbReference type="InterPro" id="IPR050660">
    <property type="entry name" value="NEK_Ser/Thr_kinase"/>
</dbReference>
<evidence type="ECO:0000256" key="7">
    <source>
        <dbReference type="ARBA" id="ARBA00022840"/>
    </source>
</evidence>
<dbReference type="PROSITE" id="PS00107">
    <property type="entry name" value="PROTEIN_KINASE_ATP"/>
    <property type="match status" value="1"/>
</dbReference>
<dbReference type="GO" id="GO:0016301">
    <property type="term" value="F:kinase activity"/>
    <property type="evidence" value="ECO:0007669"/>
    <property type="project" value="UniProtKB-KW"/>
</dbReference>
<proteinExistence type="inferred from homology"/>
<organism evidence="13 14">
    <name type="scientific">Uliginosibacterium silvisoli</name>
    <dbReference type="NCBI Taxonomy" id="3114758"/>
    <lineage>
        <taxon>Bacteria</taxon>
        <taxon>Pseudomonadati</taxon>
        <taxon>Pseudomonadota</taxon>
        <taxon>Betaproteobacteria</taxon>
        <taxon>Rhodocyclales</taxon>
        <taxon>Zoogloeaceae</taxon>
        <taxon>Uliginosibacterium</taxon>
    </lineage>
</organism>
<feature type="compositionally biased region" description="Low complexity" evidence="11">
    <location>
        <begin position="474"/>
        <end position="525"/>
    </location>
</feature>
<dbReference type="Gene3D" id="1.10.510.10">
    <property type="entry name" value="Transferase(Phosphotransferase) domain 1"/>
    <property type="match status" value="1"/>
</dbReference>
<sequence length="564" mass="60333">MPDAGNDNDKTMALSEDALPSAQPFVATPVATPVAAPLPLEAQQNTLQIGTRLGEFEILDIIGEGGFGIVYLAQDHSLQRRVALKEYMPTSLASRSANASVFVSAERYVETFEIGRRSFVNEARLLAQFDHPALVKVYRFWEANGTAYMSMPFYEGRTLRDALRERGAVPDEAWIRKILSPVVDALELIHQENCYHRDIAPDNIMLLRGDRPVLLDFGAARRVISDMTQALTVILKPGYAPVEQYAEMPGMKQGPWTDIYALAAVVYFMITGRTPPPSVGRAVQDSYRPLATEAAGRYDASFLRGIDHSLSVNAIDRPQSMAEMRDLLGLVPQSRVLAPRAAKAAVATQAAHSGNAPFVERRVKSPVVPPRADRRRPVAPAPASGPTPVPAPQAASSTAGITPAKRFAIGLVIVAAIGTTALAVRKFAFPKADDTTSSAAEAPATQDTQASTLPSATAAQSSQPVTAPEAAPIPAQATSDTPASSAASSSSESSQPVAQSSSISSVTARPPVKPAPAVRAPAVAKPARKEVEPPPAKPQRRKNTPEEEAEYMRKLNRDLDSLTK</sequence>
<dbReference type="CDD" id="cd14014">
    <property type="entry name" value="STKc_PknB_like"/>
    <property type="match status" value="1"/>
</dbReference>
<feature type="domain" description="Protein kinase" evidence="12">
    <location>
        <begin position="56"/>
        <end position="331"/>
    </location>
</feature>
<dbReference type="InterPro" id="IPR017441">
    <property type="entry name" value="Protein_kinase_ATP_BS"/>
</dbReference>
<dbReference type="InterPro" id="IPR020635">
    <property type="entry name" value="Tyr_kinase_cat_dom"/>
</dbReference>